<evidence type="ECO:0000256" key="8">
    <source>
        <dbReference type="PROSITE-ProRule" id="PRU01360"/>
    </source>
</evidence>
<keyword evidence="14" id="KW-0675">Receptor</keyword>
<dbReference type="PANTHER" id="PTHR30069:SF40">
    <property type="entry name" value="TONB-DEPENDENT RECEPTOR NMB0964-RELATED"/>
    <property type="match status" value="1"/>
</dbReference>
<dbReference type="InterPro" id="IPR039426">
    <property type="entry name" value="TonB-dep_rcpt-like"/>
</dbReference>
<evidence type="ECO:0000259" key="12">
    <source>
        <dbReference type="Pfam" id="PF00593"/>
    </source>
</evidence>
<feature type="domain" description="TonB-dependent receptor-like beta-barrel" evidence="12">
    <location>
        <begin position="288"/>
        <end position="712"/>
    </location>
</feature>
<evidence type="ECO:0000313" key="15">
    <source>
        <dbReference type="Proteomes" id="UP001209922"/>
    </source>
</evidence>
<dbReference type="PANTHER" id="PTHR30069">
    <property type="entry name" value="TONB-DEPENDENT OUTER MEMBRANE RECEPTOR"/>
    <property type="match status" value="1"/>
</dbReference>
<evidence type="ECO:0000256" key="4">
    <source>
        <dbReference type="ARBA" id="ARBA00022692"/>
    </source>
</evidence>
<evidence type="ECO:0000313" key="14">
    <source>
        <dbReference type="EMBL" id="MCW4472274.1"/>
    </source>
</evidence>
<feature type="region of interest" description="Disordered" evidence="10">
    <location>
        <begin position="303"/>
        <end position="327"/>
    </location>
</feature>
<evidence type="ECO:0000256" key="2">
    <source>
        <dbReference type="ARBA" id="ARBA00022448"/>
    </source>
</evidence>
<dbReference type="EMBL" id="JAPCHY010000004">
    <property type="protein sequence ID" value="MCW4472274.1"/>
    <property type="molecule type" value="Genomic_DNA"/>
</dbReference>
<dbReference type="InterPro" id="IPR037066">
    <property type="entry name" value="Plug_dom_sf"/>
</dbReference>
<sequence length="743" mass="80724">MPLSRSTPLQRHALFLALTAACSPLAMAAGADGEATETGSRHERHMTELAAVQVTATPLAGTAESLARPVEVLSGDALDRQKGATLGDTVSKLAGVQSTYFGPGVGRPIIRGQEGPRVQVLSNGVGNMDASTVSADHATSIEPFLADQIEVLKGPATLLFGSGAIGGAVNVVDGRIASDLPDAPLSGRAEIRGNTVNHERSGMFRLDGVNGNWVLHVDGLVRNGDDYRIPGYAIAEAGDDHDHDHDDDHDDHDDHDEEAQTRGRLDNSSTRTRAGGIGATWLGEGGFFGLSASTYRSNYGIPNGAHVHGDDDHDHDDHDHDEEEGDEHDVRIDMTQNRFDLKAGLYDPLSFLKSINLRAGYTDYEHVELEAGTPSTRFTNRGIEGRLEAVQQEIGGWNGAFGLQFGNSDFGAQGEEAFVPDTGTESLGLFVLQEKQFGPLKLELGGRYDRVKLNPEGDHRRRDFNATNLSAAGIWALNDTVDLRFGVDSSERAPTNEELYAAGAHIATRSMEIGDANLKTERGQRVELGVHTHSDRIDFQASIYQTRFKDFIYLADTGVVEHDLPVRTWTQQDATFKGAEAEVLLHLSEGSASGDWDLRVFGDYVKAELDGSGSRTVAIAVPHGDHDHNYTVELANGGYLPRIAPARVGADLRWSRDGWRASVGAVRYGEQKDVAQNEEPSRGYTLVDAHLAYRWDRSLDNSIEVFLDGSNLTNREVRPHTSLLRDYAPLPGRGLAFGIRAWF</sequence>
<proteinExistence type="inferred from homology"/>
<dbReference type="Pfam" id="PF00593">
    <property type="entry name" value="TonB_dep_Rec_b-barrel"/>
    <property type="match status" value="1"/>
</dbReference>
<name>A0ABT3JUV3_9XANT</name>
<dbReference type="Gene3D" id="2.40.170.20">
    <property type="entry name" value="TonB-dependent receptor, beta-barrel domain"/>
    <property type="match status" value="1"/>
</dbReference>
<feature type="region of interest" description="Disordered" evidence="10">
    <location>
        <begin position="237"/>
        <end position="273"/>
    </location>
</feature>
<keyword evidence="3 8" id="KW-1134">Transmembrane beta strand</keyword>
<keyword evidence="4 8" id="KW-0812">Transmembrane</keyword>
<evidence type="ECO:0000256" key="3">
    <source>
        <dbReference type="ARBA" id="ARBA00022452"/>
    </source>
</evidence>
<gene>
    <name evidence="14" type="ORF">OK345_07135</name>
</gene>
<dbReference type="InterPro" id="IPR000531">
    <property type="entry name" value="Beta-barrel_TonB"/>
</dbReference>
<evidence type="ECO:0000256" key="10">
    <source>
        <dbReference type="SAM" id="MobiDB-lite"/>
    </source>
</evidence>
<organism evidence="14 15">
    <name type="scientific">Xanthomonas chitinilytica</name>
    <dbReference type="NCBI Taxonomy" id="2989819"/>
    <lineage>
        <taxon>Bacteria</taxon>
        <taxon>Pseudomonadati</taxon>
        <taxon>Pseudomonadota</taxon>
        <taxon>Gammaproteobacteria</taxon>
        <taxon>Lysobacterales</taxon>
        <taxon>Lysobacteraceae</taxon>
        <taxon>Xanthomonas</taxon>
    </lineage>
</organism>
<comment type="caution">
    <text evidence="14">The sequence shown here is derived from an EMBL/GenBank/DDBJ whole genome shotgun (WGS) entry which is preliminary data.</text>
</comment>
<evidence type="ECO:0000256" key="1">
    <source>
        <dbReference type="ARBA" id="ARBA00004571"/>
    </source>
</evidence>
<evidence type="ECO:0000259" key="13">
    <source>
        <dbReference type="Pfam" id="PF07715"/>
    </source>
</evidence>
<dbReference type="SUPFAM" id="SSF56935">
    <property type="entry name" value="Porins"/>
    <property type="match status" value="1"/>
</dbReference>
<dbReference type="Gene3D" id="2.170.130.10">
    <property type="entry name" value="TonB-dependent receptor, plug domain"/>
    <property type="match status" value="1"/>
</dbReference>
<dbReference type="PROSITE" id="PS51257">
    <property type="entry name" value="PROKAR_LIPOPROTEIN"/>
    <property type="match status" value="1"/>
</dbReference>
<keyword evidence="2 8" id="KW-0813">Transport</keyword>
<feature type="chain" id="PRO_5046468187" evidence="11">
    <location>
        <begin position="29"/>
        <end position="743"/>
    </location>
</feature>
<comment type="subcellular location">
    <subcellularLocation>
        <location evidence="1 8">Cell outer membrane</location>
        <topology evidence="1 8">Multi-pass membrane protein</topology>
    </subcellularLocation>
</comment>
<evidence type="ECO:0000256" key="6">
    <source>
        <dbReference type="ARBA" id="ARBA00023136"/>
    </source>
</evidence>
<reference evidence="14 15" key="1">
    <citation type="submission" date="2022-10" db="EMBL/GenBank/DDBJ databases">
        <title>Xanthomonas sp. H13-6.</title>
        <authorList>
            <person name="Liu X."/>
            <person name="Deng Z."/>
            <person name="Jiang Y."/>
            <person name="Yu T."/>
            <person name="Ai J."/>
        </authorList>
    </citation>
    <scope>NUCLEOTIDE SEQUENCE [LARGE SCALE GENOMIC DNA]</scope>
    <source>
        <strain evidence="14 15">H13-6</strain>
    </source>
</reference>
<evidence type="ECO:0000256" key="9">
    <source>
        <dbReference type="RuleBase" id="RU003357"/>
    </source>
</evidence>
<feature type="domain" description="TonB-dependent receptor plug" evidence="13">
    <location>
        <begin position="64"/>
        <end position="168"/>
    </location>
</feature>
<dbReference type="InterPro" id="IPR012910">
    <property type="entry name" value="Plug_dom"/>
</dbReference>
<dbReference type="InterPro" id="IPR036942">
    <property type="entry name" value="Beta-barrel_TonB_sf"/>
</dbReference>
<dbReference type="Pfam" id="PF07715">
    <property type="entry name" value="Plug"/>
    <property type="match status" value="1"/>
</dbReference>
<keyword evidence="11" id="KW-0732">Signal</keyword>
<accession>A0ABT3JUV3</accession>
<dbReference type="Proteomes" id="UP001209922">
    <property type="component" value="Unassembled WGS sequence"/>
</dbReference>
<keyword evidence="6 8" id="KW-0472">Membrane</keyword>
<dbReference type="RefSeq" id="WP_265127227.1">
    <property type="nucleotide sequence ID" value="NZ_JAPCHY010000004.1"/>
</dbReference>
<evidence type="ECO:0000256" key="7">
    <source>
        <dbReference type="ARBA" id="ARBA00023237"/>
    </source>
</evidence>
<comment type="similarity">
    <text evidence="8 9">Belongs to the TonB-dependent receptor family.</text>
</comment>
<feature type="compositionally biased region" description="Basic and acidic residues" evidence="10">
    <location>
        <begin position="307"/>
        <end position="318"/>
    </location>
</feature>
<keyword evidence="15" id="KW-1185">Reference proteome</keyword>
<protein>
    <submittedName>
        <fullName evidence="14">TonB-dependent receptor</fullName>
    </submittedName>
</protein>
<feature type="compositionally biased region" description="Acidic residues" evidence="10">
    <location>
        <begin position="247"/>
        <end position="257"/>
    </location>
</feature>
<evidence type="ECO:0000256" key="5">
    <source>
        <dbReference type="ARBA" id="ARBA00023077"/>
    </source>
</evidence>
<evidence type="ECO:0000256" key="11">
    <source>
        <dbReference type="SAM" id="SignalP"/>
    </source>
</evidence>
<feature type="signal peptide" evidence="11">
    <location>
        <begin position="1"/>
        <end position="28"/>
    </location>
</feature>
<keyword evidence="5 9" id="KW-0798">TonB box</keyword>
<keyword evidence="7 8" id="KW-0998">Cell outer membrane</keyword>
<dbReference type="PROSITE" id="PS52016">
    <property type="entry name" value="TONB_DEPENDENT_REC_3"/>
    <property type="match status" value="1"/>
</dbReference>